<organism evidence="1 2">
    <name type="scientific">Ameca splendens</name>
    <dbReference type="NCBI Taxonomy" id="208324"/>
    <lineage>
        <taxon>Eukaryota</taxon>
        <taxon>Metazoa</taxon>
        <taxon>Chordata</taxon>
        <taxon>Craniata</taxon>
        <taxon>Vertebrata</taxon>
        <taxon>Euteleostomi</taxon>
        <taxon>Actinopterygii</taxon>
        <taxon>Neopterygii</taxon>
        <taxon>Teleostei</taxon>
        <taxon>Neoteleostei</taxon>
        <taxon>Acanthomorphata</taxon>
        <taxon>Ovalentaria</taxon>
        <taxon>Atherinomorphae</taxon>
        <taxon>Cyprinodontiformes</taxon>
        <taxon>Goodeidae</taxon>
        <taxon>Ameca</taxon>
    </lineage>
</organism>
<reference evidence="1 2" key="1">
    <citation type="submission" date="2021-06" db="EMBL/GenBank/DDBJ databases">
        <authorList>
            <person name="Palmer J.M."/>
        </authorList>
    </citation>
    <scope>NUCLEOTIDE SEQUENCE [LARGE SCALE GENOMIC DNA]</scope>
    <source>
        <strain evidence="1 2">AS_MEX2019</strain>
        <tissue evidence="1">Muscle</tissue>
    </source>
</reference>
<dbReference type="Proteomes" id="UP001469553">
    <property type="component" value="Unassembled WGS sequence"/>
</dbReference>
<protein>
    <submittedName>
        <fullName evidence="1">Uncharacterized protein</fullName>
    </submittedName>
</protein>
<name>A0ABV0YYT4_9TELE</name>
<evidence type="ECO:0000313" key="2">
    <source>
        <dbReference type="Proteomes" id="UP001469553"/>
    </source>
</evidence>
<proteinExistence type="predicted"/>
<accession>A0ABV0YYT4</accession>
<comment type="caution">
    <text evidence="1">The sequence shown here is derived from an EMBL/GenBank/DDBJ whole genome shotgun (WGS) entry which is preliminary data.</text>
</comment>
<dbReference type="EMBL" id="JAHRIP010047330">
    <property type="protein sequence ID" value="MEQ2298546.1"/>
    <property type="molecule type" value="Genomic_DNA"/>
</dbReference>
<keyword evidence="2" id="KW-1185">Reference proteome</keyword>
<gene>
    <name evidence="1" type="ORF">AMECASPLE_006356</name>
</gene>
<evidence type="ECO:0000313" key="1">
    <source>
        <dbReference type="EMBL" id="MEQ2298546.1"/>
    </source>
</evidence>
<sequence length="120" mass="14079">MYGGRCSGQMRLNFNFSTIKEMLCLVQTQYIPSPQENQPHCETWWWHHHDVGRFFSSRDWETGLSKGKERMDGAKYRDILEESLPVIWNEDGGSPSRRTMIQSNDFCRLCAVASHQLKYC</sequence>